<evidence type="ECO:0000256" key="2">
    <source>
        <dbReference type="ARBA" id="ARBA00022448"/>
    </source>
</evidence>
<feature type="domain" description="ABC transporter" evidence="8">
    <location>
        <begin position="282"/>
        <end position="510"/>
    </location>
</feature>
<dbReference type="GO" id="GO:0042626">
    <property type="term" value="F:ATPase-coupled transmembrane transporter activity"/>
    <property type="evidence" value="ECO:0007669"/>
    <property type="project" value="TreeGrafter"/>
</dbReference>
<feature type="domain" description="ABC transporter" evidence="8">
    <location>
        <begin position="2"/>
        <end position="242"/>
    </location>
</feature>
<reference evidence="9" key="1">
    <citation type="submission" date="2020-05" db="EMBL/GenBank/DDBJ databases">
        <authorList>
            <person name="Chiriac C."/>
            <person name="Salcher M."/>
            <person name="Ghai R."/>
            <person name="Kavagutti S V."/>
        </authorList>
    </citation>
    <scope>NUCLEOTIDE SEQUENCE</scope>
</reference>
<dbReference type="InterPro" id="IPR027417">
    <property type="entry name" value="P-loop_NTPase"/>
</dbReference>
<dbReference type="InterPro" id="IPR050095">
    <property type="entry name" value="ECF_ABC_transporter_ATP-bd"/>
</dbReference>
<dbReference type="AlphaFoldDB" id="A0A6J6CG56"/>
<dbReference type="SMART" id="SM00382">
    <property type="entry name" value="AAA"/>
    <property type="match status" value="2"/>
</dbReference>
<dbReference type="GO" id="GO:0043190">
    <property type="term" value="C:ATP-binding cassette (ABC) transporter complex"/>
    <property type="evidence" value="ECO:0007669"/>
    <property type="project" value="TreeGrafter"/>
</dbReference>
<protein>
    <submittedName>
        <fullName evidence="9">Unannotated protein</fullName>
    </submittedName>
</protein>
<dbReference type="PANTHER" id="PTHR43553:SF27">
    <property type="entry name" value="ENERGY-COUPLING FACTOR TRANSPORTER ATP-BINDING PROTEIN ECFA2"/>
    <property type="match status" value="1"/>
</dbReference>
<dbReference type="InterPro" id="IPR015856">
    <property type="entry name" value="ABC_transpr_CbiO/EcfA_su"/>
</dbReference>
<dbReference type="CDD" id="cd03225">
    <property type="entry name" value="ABC_cobalt_CbiO_domain1"/>
    <property type="match status" value="1"/>
</dbReference>
<evidence type="ECO:0000256" key="7">
    <source>
        <dbReference type="ARBA" id="ARBA00023136"/>
    </source>
</evidence>
<keyword evidence="2" id="KW-0813">Transport</keyword>
<evidence type="ECO:0000259" key="8">
    <source>
        <dbReference type="PROSITE" id="PS50893"/>
    </source>
</evidence>
<accession>A0A6J6CG56</accession>
<dbReference type="Pfam" id="PF00005">
    <property type="entry name" value="ABC_tran"/>
    <property type="match status" value="2"/>
</dbReference>
<gene>
    <name evidence="9" type="ORF">UFOPK1581_00041</name>
</gene>
<dbReference type="PROSITE" id="PS50893">
    <property type="entry name" value="ABC_TRANSPORTER_2"/>
    <property type="match status" value="2"/>
</dbReference>
<evidence type="ECO:0000256" key="1">
    <source>
        <dbReference type="ARBA" id="ARBA00004202"/>
    </source>
</evidence>
<sequence>MIALRDVSFGYAGTERPALSRVNLEFRPGEFALVCGATGSGKSTLLRILNGLAPHFTGGSLSGSLVVDGIDVTGSKPHELASQVGFVNQQPESSFVSDTVKQELVYGMEQLGFKRDKMTDSLKQVAKLLEIEDLLDRPLSWLSGGQQQRVAIASALAAGQKILLLDEPTSALDPEAAAEIVGVLKSLAHDHGITVILVEHRIERVIELVDSVVIVANDGLVTKGGYEQFENYHLVPPVIGLSTELSWNPVTVSVSAAKANWDLSPKPWKPLVNEHLSETVAMEVHDISVSYDEVDAVSKVSFKVHAGEVVALMGKNGSGKSSVLWAIQGGGKRTAGSVKTQFGDPKSLSAAERLCILTLVPQKAADLLFLNSLADELSESDKFAHLTDSGTSKIFETLTGRLDPKIHPRDLSAGQQLALVLALQLVKGAGILLLDEPTRGLDYAAKRSLAKQIRALRKEGKSVLVASHDVEFVALVADRVLEIEKGKLVSDKSVTAALGVGSSHPTQISQITGEPGLLTLSQVEKVQK</sequence>
<keyword evidence="5" id="KW-0067">ATP-binding</keyword>
<dbReference type="EMBL" id="CAEZTB010000003">
    <property type="protein sequence ID" value="CAB4549173.1"/>
    <property type="molecule type" value="Genomic_DNA"/>
</dbReference>
<comment type="subcellular location">
    <subcellularLocation>
        <location evidence="1">Cell membrane</location>
        <topology evidence="1">Peripheral membrane protein</topology>
    </subcellularLocation>
</comment>
<dbReference type="InterPro" id="IPR017871">
    <property type="entry name" value="ABC_transporter-like_CS"/>
</dbReference>
<evidence type="ECO:0000256" key="4">
    <source>
        <dbReference type="ARBA" id="ARBA00022741"/>
    </source>
</evidence>
<evidence type="ECO:0000256" key="5">
    <source>
        <dbReference type="ARBA" id="ARBA00022840"/>
    </source>
</evidence>
<keyword evidence="7" id="KW-0472">Membrane</keyword>
<evidence type="ECO:0000256" key="6">
    <source>
        <dbReference type="ARBA" id="ARBA00022967"/>
    </source>
</evidence>
<dbReference type="GO" id="GO:0016887">
    <property type="term" value="F:ATP hydrolysis activity"/>
    <property type="evidence" value="ECO:0007669"/>
    <property type="project" value="InterPro"/>
</dbReference>
<dbReference type="PROSITE" id="PS00211">
    <property type="entry name" value="ABC_TRANSPORTER_1"/>
    <property type="match status" value="1"/>
</dbReference>
<dbReference type="GO" id="GO:0005524">
    <property type="term" value="F:ATP binding"/>
    <property type="evidence" value="ECO:0007669"/>
    <property type="project" value="UniProtKB-KW"/>
</dbReference>
<evidence type="ECO:0000256" key="3">
    <source>
        <dbReference type="ARBA" id="ARBA00022475"/>
    </source>
</evidence>
<proteinExistence type="predicted"/>
<keyword evidence="4" id="KW-0547">Nucleotide-binding</keyword>
<dbReference type="PANTHER" id="PTHR43553">
    <property type="entry name" value="HEAVY METAL TRANSPORTER"/>
    <property type="match status" value="1"/>
</dbReference>
<evidence type="ECO:0000313" key="9">
    <source>
        <dbReference type="EMBL" id="CAB4549173.1"/>
    </source>
</evidence>
<dbReference type="SUPFAM" id="SSF52540">
    <property type="entry name" value="P-loop containing nucleoside triphosphate hydrolases"/>
    <property type="match status" value="2"/>
</dbReference>
<keyword evidence="3" id="KW-1003">Cell membrane</keyword>
<dbReference type="InterPro" id="IPR003439">
    <property type="entry name" value="ABC_transporter-like_ATP-bd"/>
</dbReference>
<dbReference type="Gene3D" id="3.40.50.300">
    <property type="entry name" value="P-loop containing nucleotide triphosphate hydrolases"/>
    <property type="match status" value="2"/>
</dbReference>
<name>A0A6J6CG56_9ZZZZ</name>
<dbReference type="InterPro" id="IPR003593">
    <property type="entry name" value="AAA+_ATPase"/>
</dbReference>
<organism evidence="9">
    <name type="scientific">freshwater metagenome</name>
    <dbReference type="NCBI Taxonomy" id="449393"/>
    <lineage>
        <taxon>unclassified sequences</taxon>
        <taxon>metagenomes</taxon>
        <taxon>ecological metagenomes</taxon>
    </lineage>
</organism>
<keyword evidence="6" id="KW-1278">Translocase</keyword>